<comment type="caution">
    <text evidence="2">The sequence shown here is derived from an EMBL/GenBank/DDBJ whole genome shotgun (WGS) entry which is preliminary data.</text>
</comment>
<name>A0A834I8I9_RHYFE</name>
<evidence type="ECO:0000256" key="1">
    <source>
        <dbReference type="SAM" id="MobiDB-lite"/>
    </source>
</evidence>
<keyword evidence="3" id="KW-1185">Reference proteome</keyword>
<feature type="compositionally biased region" description="Polar residues" evidence="1">
    <location>
        <begin position="9"/>
        <end position="19"/>
    </location>
</feature>
<evidence type="ECO:0000313" key="2">
    <source>
        <dbReference type="EMBL" id="KAF7273503.1"/>
    </source>
</evidence>
<feature type="compositionally biased region" description="Basic and acidic residues" evidence="1">
    <location>
        <begin position="20"/>
        <end position="47"/>
    </location>
</feature>
<dbReference type="Proteomes" id="UP000625711">
    <property type="component" value="Unassembled WGS sequence"/>
</dbReference>
<accession>A0A834I8I9</accession>
<proteinExistence type="predicted"/>
<evidence type="ECO:0000313" key="3">
    <source>
        <dbReference type="Proteomes" id="UP000625711"/>
    </source>
</evidence>
<dbReference type="EMBL" id="JAACXV010013391">
    <property type="protein sequence ID" value="KAF7273503.1"/>
    <property type="molecule type" value="Genomic_DNA"/>
</dbReference>
<organism evidence="2 3">
    <name type="scientific">Rhynchophorus ferrugineus</name>
    <name type="common">Red palm weevil</name>
    <name type="synonym">Curculio ferrugineus</name>
    <dbReference type="NCBI Taxonomy" id="354439"/>
    <lineage>
        <taxon>Eukaryota</taxon>
        <taxon>Metazoa</taxon>
        <taxon>Ecdysozoa</taxon>
        <taxon>Arthropoda</taxon>
        <taxon>Hexapoda</taxon>
        <taxon>Insecta</taxon>
        <taxon>Pterygota</taxon>
        <taxon>Neoptera</taxon>
        <taxon>Endopterygota</taxon>
        <taxon>Coleoptera</taxon>
        <taxon>Polyphaga</taxon>
        <taxon>Cucujiformia</taxon>
        <taxon>Curculionidae</taxon>
        <taxon>Dryophthorinae</taxon>
        <taxon>Rhynchophorus</taxon>
    </lineage>
</organism>
<feature type="region of interest" description="Disordered" evidence="1">
    <location>
        <begin position="1"/>
        <end position="49"/>
    </location>
</feature>
<protein>
    <submittedName>
        <fullName evidence="2">Uncharacterized protein</fullName>
    </submittedName>
</protein>
<sequence length="83" mass="9465">MAGPHSISRPGNLNELTRQTLKERRVGKERERKRETHEKKRTGRGEWSEACLVSTKDGEALGTRGYDYIIKKLREFLSSSSGC</sequence>
<reference evidence="2" key="1">
    <citation type="submission" date="2020-08" db="EMBL/GenBank/DDBJ databases">
        <title>Genome sequencing and assembly of the red palm weevil Rhynchophorus ferrugineus.</title>
        <authorList>
            <person name="Dias G.B."/>
            <person name="Bergman C.M."/>
            <person name="Manee M."/>
        </authorList>
    </citation>
    <scope>NUCLEOTIDE SEQUENCE</scope>
    <source>
        <strain evidence="2">AA-2017</strain>
        <tissue evidence="2">Whole larva</tissue>
    </source>
</reference>
<dbReference type="AlphaFoldDB" id="A0A834I8I9"/>
<gene>
    <name evidence="2" type="ORF">GWI33_013792</name>
</gene>